<protein>
    <submittedName>
        <fullName evidence="3">Glycosyltransferase EpsD</fullName>
    </submittedName>
</protein>
<name>A0A6S6UHF8_9BACT</name>
<sequence>MKILFVTHGPDMMGANRSMLNLIDGLEAYKVDCVILTPGDGKLAANIKSGQKIIISTYYRWAHTQYLSKEYWLNYFLQKKNEKKLNVIAEEIKEHKFDLIYSNSSTIGIGAQLADRLGIPHVWRIREFGEEDYNLSFWKGRKHFIKWANKAAAVSFISKAIQAKFNEQISVPKYCIYNGVISKAGLDKVVPYANKAAFTFLIIGLIHPNKGQFDALVAFHAVHKNFPNSKLLIVGKGRRLYTQKMKQYIANHALSDQVNFLGYVNNPHEVYKKVDCLLMCSKSEGMGRVTIEAMIHGKPVIGYNGGATPELVKHGENGLIYSNSKELSACMTSLLKDRVLAQKYGAKGREMAEDFVTEISVAKEYKAFLDVLD</sequence>
<proteinExistence type="predicted"/>
<dbReference type="Gene3D" id="3.40.50.2000">
    <property type="entry name" value="Glycogen Phosphorylase B"/>
    <property type="match status" value="2"/>
</dbReference>
<evidence type="ECO:0000259" key="1">
    <source>
        <dbReference type="Pfam" id="PF00534"/>
    </source>
</evidence>
<dbReference type="CDD" id="cd03801">
    <property type="entry name" value="GT4_PimA-like"/>
    <property type="match status" value="1"/>
</dbReference>
<evidence type="ECO:0000259" key="2">
    <source>
        <dbReference type="Pfam" id="PF13439"/>
    </source>
</evidence>
<dbReference type="PANTHER" id="PTHR12526:SF637">
    <property type="entry name" value="GLYCOSYLTRANSFERASE EPSF-RELATED"/>
    <property type="match status" value="1"/>
</dbReference>
<dbReference type="InterPro" id="IPR001296">
    <property type="entry name" value="Glyco_trans_1"/>
</dbReference>
<dbReference type="EMBL" id="CACVAQ010000487">
    <property type="protein sequence ID" value="CAA6829394.1"/>
    <property type="molecule type" value="Genomic_DNA"/>
</dbReference>
<keyword evidence="3" id="KW-0808">Transferase</keyword>
<evidence type="ECO:0000313" key="3">
    <source>
        <dbReference type="EMBL" id="CAA6829394.1"/>
    </source>
</evidence>
<dbReference type="Pfam" id="PF00534">
    <property type="entry name" value="Glycos_transf_1"/>
    <property type="match status" value="1"/>
</dbReference>
<dbReference type="PANTHER" id="PTHR12526">
    <property type="entry name" value="GLYCOSYLTRANSFERASE"/>
    <property type="match status" value="1"/>
</dbReference>
<organism evidence="3">
    <name type="scientific">uncultured Aureispira sp</name>
    <dbReference type="NCBI Taxonomy" id="1331704"/>
    <lineage>
        <taxon>Bacteria</taxon>
        <taxon>Pseudomonadati</taxon>
        <taxon>Bacteroidota</taxon>
        <taxon>Saprospiria</taxon>
        <taxon>Saprospirales</taxon>
        <taxon>Saprospiraceae</taxon>
        <taxon>Aureispira</taxon>
        <taxon>environmental samples</taxon>
    </lineage>
</organism>
<feature type="domain" description="Glycosyltransferase subfamily 4-like N-terminal" evidence="2">
    <location>
        <begin position="14"/>
        <end position="180"/>
    </location>
</feature>
<feature type="domain" description="Glycosyl transferase family 1" evidence="1">
    <location>
        <begin position="195"/>
        <end position="350"/>
    </location>
</feature>
<dbReference type="SUPFAM" id="SSF53756">
    <property type="entry name" value="UDP-Glycosyltransferase/glycogen phosphorylase"/>
    <property type="match status" value="1"/>
</dbReference>
<accession>A0A6S6UHF8</accession>
<dbReference type="AlphaFoldDB" id="A0A6S6UHF8"/>
<dbReference type="GO" id="GO:0016757">
    <property type="term" value="F:glycosyltransferase activity"/>
    <property type="evidence" value="ECO:0007669"/>
    <property type="project" value="InterPro"/>
</dbReference>
<dbReference type="InterPro" id="IPR028098">
    <property type="entry name" value="Glyco_trans_4-like_N"/>
</dbReference>
<dbReference type="Pfam" id="PF13439">
    <property type="entry name" value="Glyco_transf_4"/>
    <property type="match status" value="1"/>
</dbReference>
<reference evidence="3" key="1">
    <citation type="submission" date="2020-01" db="EMBL/GenBank/DDBJ databases">
        <authorList>
            <person name="Meier V. D."/>
            <person name="Meier V D."/>
        </authorList>
    </citation>
    <scope>NUCLEOTIDE SEQUENCE</scope>
    <source>
        <strain evidence="3">HLG_WM_MAG_10</strain>
    </source>
</reference>
<gene>
    <name evidence="3" type="ORF">HELGO_WM59823</name>
</gene>